<dbReference type="Proteomes" id="UP000324767">
    <property type="component" value="Unassembled WGS sequence"/>
</dbReference>
<dbReference type="EMBL" id="VXIT01000010">
    <property type="protein sequence ID" value="KAA6409899.1"/>
    <property type="molecule type" value="Genomic_DNA"/>
</dbReference>
<protein>
    <submittedName>
        <fullName evidence="2">Uncharacterized protein</fullName>
    </submittedName>
</protein>
<dbReference type="AlphaFoldDB" id="A0A5M8PKB7"/>
<evidence type="ECO:0000256" key="1">
    <source>
        <dbReference type="SAM" id="MobiDB-lite"/>
    </source>
</evidence>
<sequence>MIEKAQKRHFREADTVAFDSQFSAAVAAQTSSSDAQRANRSNIIFPNERQCFVDVDSSPGGSERLKPGLHSVIDRRAAAAIVDPSLTSNGRNRTRLQRTPPSAGRIVFPWCANPPNASSASGTNASHITSEFTSSPNPTR</sequence>
<evidence type="ECO:0000313" key="2">
    <source>
        <dbReference type="EMBL" id="KAA6409899.1"/>
    </source>
</evidence>
<feature type="region of interest" description="Disordered" evidence="1">
    <location>
        <begin position="86"/>
        <end position="140"/>
    </location>
</feature>
<accession>A0A5M8PKB7</accession>
<reference evidence="2 3" key="1">
    <citation type="submission" date="2019-09" db="EMBL/GenBank/DDBJ databases">
        <title>The hologenome of the rock-dwelling lichen Lasallia pustulata.</title>
        <authorList>
            <person name="Greshake Tzovaras B."/>
            <person name="Segers F."/>
            <person name="Bicker A."/>
            <person name="Dal Grande F."/>
            <person name="Otte J."/>
            <person name="Hankeln T."/>
            <person name="Schmitt I."/>
            <person name="Ebersberger I."/>
        </authorList>
    </citation>
    <scope>NUCLEOTIDE SEQUENCE [LARGE SCALE GENOMIC DNA]</scope>
    <source>
        <strain evidence="2">A1-1</strain>
    </source>
</reference>
<evidence type="ECO:0000313" key="3">
    <source>
        <dbReference type="Proteomes" id="UP000324767"/>
    </source>
</evidence>
<proteinExistence type="predicted"/>
<name>A0A5M8PKB7_9LECA</name>
<feature type="compositionally biased region" description="Polar residues" evidence="1">
    <location>
        <begin position="115"/>
        <end position="140"/>
    </location>
</feature>
<comment type="caution">
    <text evidence="2">The sequence shown here is derived from an EMBL/GenBank/DDBJ whole genome shotgun (WGS) entry which is preliminary data.</text>
</comment>
<gene>
    <name evidence="2" type="ORF">FRX48_06512</name>
</gene>
<organism evidence="2 3">
    <name type="scientific">Lasallia pustulata</name>
    <dbReference type="NCBI Taxonomy" id="136370"/>
    <lineage>
        <taxon>Eukaryota</taxon>
        <taxon>Fungi</taxon>
        <taxon>Dikarya</taxon>
        <taxon>Ascomycota</taxon>
        <taxon>Pezizomycotina</taxon>
        <taxon>Lecanoromycetes</taxon>
        <taxon>OSLEUM clade</taxon>
        <taxon>Umbilicariomycetidae</taxon>
        <taxon>Umbilicariales</taxon>
        <taxon>Umbilicariaceae</taxon>
        <taxon>Lasallia</taxon>
    </lineage>
</organism>